<dbReference type="InterPro" id="IPR025720">
    <property type="entry name" value="RibU"/>
</dbReference>
<evidence type="ECO:0000256" key="5">
    <source>
        <dbReference type="ARBA" id="ARBA00022692"/>
    </source>
</evidence>
<evidence type="ECO:0000256" key="1">
    <source>
        <dbReference type="ARBA" id="ARBA00004651"/>
    </source>
</evidence>
<evidence type="ECO:0000256" key="2">
    <source>
        <dbReference type="ARBA" id="ARBA00005540"/>
    </source>
</evidence>
<keyword evidence="7 8" id="KW-0472">Membrane</keyword>
<keyword evidence="11" id="KW-1185">Reference proteome</keyword>
<evidence type="ECO:0000256" key="3">
    <source>
        <dbReference type="ARBA" id="ARBA00022448"/>
    </source>
</evidence>
<comment type="subcellular location">
    <subcellularLocation>
        <location evidence="1">Cell membrane</location>
        <topology evidence="1">Multi-pass membrane protein</topology>
    </subcellularLocation>
</comment>
<dbReference type="PIRSF" id="PIRSF037778">
    <property type="entry name" value="UCP037778_transp_RibU"/>
    <property type="match status" value="1"/>
</dbReference>
<keyword evidence="4 8" id="KW-1003">Cell membrane</keyword>
<evidence type="ECO:0000313" key="10">
    <source>
        <dbReference type="EMBL" id="MBU5436590.1"/>
    </source>
</evidence>
<gene>
    <name evidence="10" type="ORF">KQI42_01145</name>
</gene>
<organism evidence="10 11">
    <name type="scientific">Tissierella simiarum</name>
    <dbReference type="NCBI Taxonomy" id="2841534"/>
    <lineage>
        <taxon>Bacteria</taxon>
        <taxon>Bacillati</taxon>
        <taxon>Bacillota</taxon>
        <taxon>Tissierellia</taxon>
        <taxon>Tissierellales</taxon>
        <taxon>Tissierellaceae</taxon>
        <taxon>Tissierella</taxon>
    </lineage>
</organism>
<dbReference type="InterPro" id="IPR024529">
    <property type="entry name" value="ECF_trnsprt_substrate-spec"/>
</dbReference>
<comment type="caution">
    <text evidence="10">The sequence shown here is derived from an EMBL/GenBank/DDBJ whole genome shotgun (WGS) entry which is preliminary data.</text>
</comment>
<dbReference type="Proteomes" id="UP000749471">
    <property type="component" value="Unassembled WGS sequence"/>
</dbReference>
<evidence type="ECO:0000256" key="4">
    <source>
        <dbReference type="ARBA" id="ARBA00022475"/>
    </source>
</evidence>
<accession>A0ABS6E114</accession>
<keyword evidence="5 9" id="KW-0812">Transmembrane</keyword>
<feature type="transmembrane region" description="Helical" evidence="9">
    <location>
        <begin position="168"/>
        <end position="192"/>
    </location>
</feature>
<feature type="transmembrane region" description="Helical" evidence="9">
    <location>
        <begin position="112"/>
        <end position="135"/>
    </location>
</feature>
<evidence type="ECO:0000256" key="9">
    <source>
        <dbReference type="SAM" id="Phobius"/>
    </source>
</evidence>
<dbReference type="PANTHER" id="PTHR38438">
    <property type="entry name" value="RIBOFLAVIN TRANSPORTER RIBU"/>
    <property type="match status" value="1"/>
</dbReference>
<dbReference type="EMBL" id="JAHLPM010000001">
    <property type="protein sequence ID" value="MBU5436590.1"/>
    <property type="molecule type" value="Genomic_DNA"/>
</dbReference>
<dbReference type="RefSeq" id="WP_216515922.1">
    <property type="nucleotide sequence ID" value="NZ_JAHLPM010000001.1"/>
</dbReference>
<evidence type="ECO:0000256" key="7">
    <source>
        <dbReference type="ARBA" id="ARBA00023136"/>
    </source>
</evidence>
<evidence type="ECO:0000256" key="8">
    <source>
        <dbReference type="PIRNR" id="PIRNR037778"/>
    </source>
</evidence>
<sequence>MYTLNKESWNTRTMVKVSVLGVIGFILMLFDFPLWFAPPFLKFDISDLPSLIGAFSLGPMAGVLVQLLKNILNVVIEGSTTMIVGEFSNFVVGSIFAYIAGYIYYKDKNFKNALIGLIVGTFAMTALISVINYFFMIPFYAKLFGMSIEKIVDMGNAVNKRVVDFKSLIIYAIVPFNLLKGLVVSLVTILIYKKISPILHR</sequence>
<feature type="transmembrane region" description="Helical" evidence="9">
    <location>
        <begin position="87"/>
        <end position="105"/>
    </location>
</feature>
<dbReference type="PANTHER" id="PTHR38438:SF1">
    <property type="entry name" value="RIBOFLAVIN TRANSPORTER RIBU"/>
    <property type="match status" value="1"/>
</dbReference>
<feature type="transmembrane region" description="Helical" evidence="9">
    <location>
        <begin position="15"/>
        <end position="36"/>
    </location>
</feature>
<evidence type="ECO:0000313" key="11">
    <source>
        <dbReference type="Proteomes" id="UP000749471"/>
    </source>
</evidence>
<feature type="transmembrane region" description="Helical" evidence="9">
    <location>
        <begin position="48"/>
        <end position="67"/>
    </location>
</feature>
<keyword evidence="6 9" id="KW-1133">Transmembrane helix</keyword>
<comment type="function">
    <text evidence="8">Probably a riboflavin-binding protein that interacts with the energy-coupling factor (ECF) ABC-transporter complex.</text>
</comment>
<keyword evidence="3 8" id="KW-0813">Transport</keyword>
<name>A0ABS6E114_9FIRM</name>
<proteinExistence type="inferred from homology"/>
<dbReference type="Pfam" id="PF12822">
    <property type="entry name" value="ECF_trnsprt"/>
    <property type="match status" value="1"/>
</dbReference>
<reference evidence="10 11" key="1">
    <citation type="submission" date="2021-06" db="EMBL/GenBank/DDBJ databases">
        <authorList>
            <person name="Sun Q."/>
            <person name="Li D."/>
        </authorList>
    </citation>
    <scope>NUCLEOTIDE SEQUENCE [LARGE SCALE GENOMIC DNA]</scope>
    <source>
        <strain evidence="10 11">MSJ-40</strain>
    </source>
</reference>
<evidence type="ECO:0000256" key="6">
    <source>
        <dbReference type="ARBA" id="ARBA00022989"/>
    </source>
</evidence>
<protein>
    <recommendedName>
        <fullName evidence="8">Riboflavin transporter</fullName>
    </recommendedName>
</protein>
<comment type="similarity">
    <text evidence="2 8">Belongs to the prokaryotic riboflavin transporter (P-RFT) (TC 2.A.87) family.</text>
</comment>